<dbReference type="AlphaFoldDB" id="D8JPX7"/>
<gene>
    <name evidence="1" type="ordered locus">Hden_2060</name>
</gene>
<dbReference type="STRING" id="582899.Hden_2060"/>
<proteinExistence type="predicted"/>
<dbReference type="KEGG" id="hdn:Hden_2060"/>
<keyword evidence="2" id="KW-1185">Reference proteome</keyword>
<dbReference type="Proteomes" id="UP000002033">
    <property type="component" value="Chromosome"/>
</dbReference>
<organism evidence="1 2">
    <name type="scientific">Hyphomicrobium denitrificans (strain ATCC 51888 / DSM 1869 / NCIMB 11706 / TK 0415)</name>
    <dbReference type="NCBI Taxonomy" id="582899"/>
    <lineage>
        <taxon>Bacteria</taxon>
        <taxon>Pseudomonadati</taxon>
        <taxon>Pseudomonadota</taxon>
        <taxon>Alphaproteobacteria</taxon>
        <taxon>Hyphomicrobiales</taxon>
        <taxon>Hyphomicrobiaceae</taxon>
        <taxon>Hyphomicrobium</taxon>
    </lineage>
</organism>
<evidence type="ECO:0000313" key="1">
    <source>
        <dbReference type="EMBL" id="ADJ23861.1"/>
    </source>
</evidence>
<reference evidence="2" key="1">
    <citation type="journal article" date="2011" name="J. Bacteriol.">
        <title>Genome sequences of eight morphologically diverse alphaproteobacteria.</title>
        <authorList>
            <consortium name="US DOE Joint Genome Institute"/>
            <person name="Brown P.J."/>
            <person name="Kysela D.T."/>
            <person name="Buechlein A."/>
            <person name="Hemmerich C."/>
            <person name="Brun Y.V."/>
        </authorList>
    </citation>
    <scope>NUCLEOTIDE SEQUENCE [LARGE SCALE GENOMIC DNA]</scope>
    <source>
        <strain evidence="2">ATCC 51888 / DSM 1869 / NCIB 11706 / TK 0415</strain>
    </source>
</reference>
<evidence type="ECO:0000313" key="2">
    <source>
        <dbReference type="Proteomes" id="UP000002033"/>
    </source>
</evidence>
<protein>
    <submittedName>
        <fullName evidence="1">Uncharacterized protein</fullName>
    </submittedName>
</protein>
<dbReference type="HOGENOM" id="CLU_3328803_0_0_5"/>
<dbReference type="EMBL" id="CP002083">
    <property type="protein sequence ID" value="ADJ23861.1"/>
    <property type="molecule type" value="Genomic_DNA"/>
</dbReference>
<accession>D8JPX7</accession>
<name>D8JPX7_HYPDA</name>
<sequence length="38" mass="4515">MAITATCDLWDPRPYAAIIRMENRNKTLLCQRLPNRRL</sequence>